<accession>A0A8J9VTL0</accession>
<dbReference type="EMBL" id="OV170232">
    <property type="protein sequence ID" value="CAH0718227.1"/>
    <property type="molecule type" value="Genomic_DNA"/>
</dbReference>
<sequence>MKSSTTPIVAAAAGKVYKVGNRIGRGIPTINEVYTNKCSCRREKTFVFCRSCGYNCHGRIRLKCETHPRVTFLLDISECPRCHSSVFLDEYSGDM</sequence>
<feature type="non-terminal residue" evidence="1">
    <location>
        <position position="95"/>
    </location>
</feature>
<keyword evidence="2" id="KW-1185">Reference proteome</keyword>
<gene>
    <name evidence="1" type="ORF">BINO364_LOCUS4747</name>
</gene>
<dbReference type="AlphaFoldDB" id="A0A8J9VTL0"/>
<dbReference type="OrthoDB" id="6365737at2759"/>
<proteinExistence type="predicted"/>
<evidence type="ECO:0000313" key="1">
    <source>
        <dbReference type="EMBL" id="CAH0718227.1"/>
    </source>
</evidence>
<reference evidence="1" key="1">
    <citation type="submission" date="2021-12" db="EMBL/GenBank/DDBJ databases">
        <authorList>
            <person name="Martin H S."/>
        </authorList>
    </citation>
    <scope>NUCLEOTIDE SEQUENCE</scope>
</reference>
<organism evidence="1 2">
    <name type="scientific">Brenthis ino</name>
    <name type="common">lesser marbled fritillary</name>
    <dbReference type="NCBI Taxonomy" id="405034"/>
    <lineage>
        <taxon>Eukaryota</taxon>
        <taxon>Metazoa</taxon>
        <taxon>Ecdysozoa</taxon>
        <taxon>Arthropoda</taxon>
        <taxon>Hexapoda</taxon>
        <taxon>Insecta</taxon>
        <taxon>Pterygota</taxon>
        <taxon>Neoptera</taxon>
        <taxon>Endopterygota</taxon>
        <taxon>Lepidoptera</taxon>
        <taxon>Glossata</taxon>
        <taxon>Ditrysia</taxon>
        <taxon>Papilionoidea</taxon>
        <taxon>Nymphalidae</taxon>
        <taxon>Heliconiinae</taxon>
        <taxon>Argynnini</taxon>
        <taxon>Brenthis</taxon>
    </lineage>
</organism>
<dbReference type="Proteomes" id="UP000838878">
    <property type="component" value="Chromosome 12"/>
</dbReference>
<evidence type="ECO:0000313" key="2">
    <source>
        <dbReference type="Proteomes" id="UP000838878"/>
    </source>
</evidence>
<protein>
    <submittedName>
        <fullName evidence="1">Uncharacterized protein</fullName>
    </submittedName>
</protein>
<name>A0A8J9VTL0_9NEOP</name>